<dbReference type="EMBL" id="ACBZ01000083">
    <property type="protein sequence ID" value="EEG49391.1"/>
    <property type="molecule type" value="Genomic_DNA"/>
</dbReference>
<dbReference type="InterPro" id="IPR055170">
    <property type="entry name" value="GFO_IDH_MocA-like_dom"/>
</dbReference>
<reference evidence="4 5" key="1">
    <citation type="submission" date="2009-01" db="EMBL/GenBank/DDBJ databases">
        <authorList>
            <person name="Fulton L."/>
            <person name="Clifton S."/>
            <person name="Fulton B."/>
            <person name="Xu J."/>
            <person name="Minx P."/>
            <person name="Pepin K.H."/>
            <person name="Johnson M."/>
            <person name="Bhonagiri V."/>
            <person name="Nash W.E."/>
            <person name="Mardis E.R."/>
            <person name="Wilson R.K."/>
        </authorList>
    </citation>
    <scope>NUCLEOTIDE SEQUENCE [LARGE SCALE GENOMIC DNA]</scope>
    <source>
        <strain evidence="5">DSM 10507 / JCM 14656 / S5a33</strain>
    </source>
</reference>
<gene>
    <name evidence="4" type="ORF">RUMHYD_01689</name>
</gene>
<proteinExistence type="predicted"/>
<sequence>MLKSLKVGMIGAGGWGENVIGAYQQNPFSRIEALTDLNLNRAKEMAEKYQIPRVYTDYREMLEKEELDIVSVATPDFAHREPVCTCLEHGLHVFLEKPVATNMEDCNAIAEAVKKSGKKFMTDYFMRFIPQFRDAKLAMEAGKLGDIIEGYARIDDCVSVPTSMLRWSQDSSPIFFIMIHNIDAVRWILGAEAVEVYAKQQHKKLRAEGKNTPDAVQAMVTFDNGATVLFDSNWVLPRTFDGLNDQFVRLVGTEGTAYINLTYQGLQIYRPEFEGAFEHANQSTVYVNPMFYDKTTGCVERSVGHFIDCILQDVEPAITLQDAIEPTRIACAIAKSLRTGQVVKL</sequence>
<dbReference type="Proteomes" id="UP000003100">
    <property type="component" value="Unassembled WGS sequence"/>
</dbReference>
<organism evidence="4 5">
    <name type="scientific">Blautia hydrogenotrophica (strain DSM 10507 / JCM 14656 / S5a33)</name>
    <name type="common">Ruminococcus hydrogenotrophicus</name>
    <dbReference type="NCBI Taxonomy" id="476272"/>
    <lineage>
        <taxon>Bacteria</taxon>
        <taxon>Bacillati</taxon>
        <taxon>Bacillota</taxon>
        <taxon>Clostridia</taxon>
        <taxon>Lachnospirales</taxon>
        <taxon>Lachnospiraceae</taxon>
        <taxon>Blautia</taxon>
    </lineage>
</organism>
<dbReference type="eggNOG" id="COG0673">
    <property type="taxonomic scope" value="Bacteria"/>
</dbReference>
<dbReference type="HOGENOM" id="CLU_023194_1_2_9"/>
<dbReference type="GeneID" id="86822199"/>
<dbReference type="PANTHER" id="PTHR43818">
    <property type="entry name" value="BCDNA.GH03377"/>
    <property type="match status" value="1"/>
</dbReference>
<comment type="caution">
    <text evidence="4">The sequence shown here is derived from an EMBL/GenBank/DDBJ whole genome shotgun (WGS) entry which is preliminary data.</text>
</comment>
<dbReference type="InterPro" id="IPR050463">
    <property type="entry name" value="Gfo/Idh/MocA_oxidrdct_glycsds"/>
</dbReference>
<dbReference type="SUPFAM" id="SSF51735">
    <property type="entry name" value="NAD(P)-binding Rossmann-fold domains"/>
    <property type="match status" value="1"/>
</dbReference>
<dbReference type="Pfam" id="PF01408">
    <property type="entry name" value="GFO_IDH_MocA"/>
    <property type="match status" value="1"/>
</dbReference>
<reference evidence="4 5" key="2">
    <citation type="submission" date="2009-02" db="EMBL/GenBank/DDBJ databases">
        <title>Draft genome sequence of Blautia hydrogenotrophica DSM 10507 (Ruminococcus hydrogenotrophicus DSM 10507).</title>
        <authorList>
            <person name="Sudarsanam P."/>
            <person name="Ley R."/>
            <person name="Guruge J."/>
            <person name="Turnbaugh P.J."/>
            <person name="Mahowald M."/>
            <person name="Liep D."/>
            <person name="Gordon J."/>
        </authorList>
    </citation>
    <scope>NUCLEOTIDE SEQUENCE [LARGE SCALE GENOMIC DNA]</scope>
    <source>
        <strain evidence="5">DSM 10507 / JCM 14656 / S5a33</strain>
    </source>
</reference>
<dbReference type="GO" id="GO:0000166">
    <property type="term" value="F:nucleotide binding"/>
    <property type="evidence" value="ECO:0007669"/>
    <property type="project" value="InterPro"/>
</dbReference>
<evidence type="ECO:0000259" key="3">
    <source>
        <dbReference type="Pfam" id="PF22725"/>
    </source>
</evidence>
<keyword evidence="1" id="KW-0560">Oxidoreductase</keyword>
<accession>C0CLG7</accession>
<dbReference type="GO" id="GO:0016491">
    <property type="term" value="F:oxidoreductase activity"/>
    <property type="evidence" value="ECO:0007669"/>
    <property type="project" value="UniProtKB-KW"/>
</dbReference>
<name>C0CLG7_BLAHS</name>
<evidence type="ECO:0008006" key="6">
    <source>
        <dbReference type="Google" id="ProtNLM"/>
    </source>
</evidence>
<dbReference type="Pfam" id="PF22725">
    <property type="entry name" value="GFO_IDH_MocA_C3"/>
    <property type="match status" value="1"/>
</dbReference>
<protein>
    <recommendedName>
        <fullName evidence="6">Gfo/Idh/MocA family oxidoreductase</fullName>
    </recommendedName>
</protein>
<keyword evidence="5" id="KW-1185">Reference proteome</keyword>
<feature type="domain" description="GFO/IDH/MocA-like oxidoreductase" evidence="3">
    <location>
        <begin position="132"/>
        <end position="257"/>
    </location>
</feature>
<evidence type="ECO:0000313" key="5">
    <source>
        <dbReference type="Proteomes" id="UP000003100"/>
    </source>
</evidence>
<dbReference type="InterPro" id="IPR036291">
    <property type="entry name" value="NAD(P)-bd_dom_sf"/>
</dbReference>
<dbReference type="PATRIC" id="fig|476272.21.peg.2058"/>
<evidence type="ECO:0000256" key="1">
    <source>
        <dbReference type="ARBA" id="ARBA00023002"/>
    </source>
</evidence>
<dbReference type="InterPro" id="IPR000683">
    <property type="entry name" value="Gfo/Idh/MocA-like_OxRdtase_N"/>
</dbReference>
<dbReference type="SUPFAM" id="SSF55347">
    <property type="entry name" value="Glyceraldehyde-3-phosphate dehydrogenase-like, C-terminal domain"/>
    <property type="match status" value="1"/>
</dbReference>
<dbReference type="Gene3D" id="3.40.50.720">
    <property type="entry name" value="NAD(P)-binding Rossmann-like Domain"/>
    <property type="match status" value="1"/>
</dbReference>
<dbReference type="Gene3D" id="3.30.360.10">
    <property type="entry name" value="Dihydrodipicolinate Reductase, domain 2"/>
    <property type="match status" value="1"/>
</dbReference>
<evidence type="ECO:0000259" key="2">
    <source>
        <dbReference type="Pfam" id="PF01408"/>
    </source>
</evidence>
<dbReference type="PANTHER" id="PTHR43818:SF11">
    <property type="entry name" value="BCDNA.GH03377"/>
    <property type="match status" value="1"/>
</dbReference>
<evidence type="ECO:0000313" key="4">
    <source>
        <dbReference type="EMBL" id="EEG49391.1"/>
    </source>
</evidence>
<feature type="domain" description="Gfo/Idh/MocA-like oxidoreductase N-terminal" evidence="2">
    <location>
        <begin position="5"/>
        <end position="123"/>
    </location>
</feature>
<dbReference type="AlphaFoldDB" id="C0CLG7"/>
<dbReference type="RefSeq" id="WP_005948469.1">
    <property type="nucleotide sequence ID" value="NZ_CP136423.1"/>
</dbReference>